<accession>A0AAV5MCG7</accession>
<dbReference type="Gene3D" id="3.80.10.10">
    <property type="entry name" value="Ribonuclease Inhibitor"/>
    <property type="match status" value="1"/>
</dbReference>
<keyword evidence="2" id="KW-1185">Reference proteome</keyword>
<dbReference type="SUPFAM" id="SSF52058">
    <property type="entry name" value="L domain-like"/>
    <property type="match status" value="1"/>
</dbReference>
<proteinExistence type="predicted"/>
<dbReference type="Proteomes" id="UP001054252">
    <property type="component" value="Unassembled WGS sequence"/>
</dbReference>
<protein>
    <submittedName>
        <fullName evidence="1">Uncharacterized protein</fullName>
    </submittedName>
</protein>
<name>A0AAV5MCG7_9ROSI</name>
<comment type="caution">
    <text evidence="1">The sequence shown here is derived from an EMBL/GenBank/DDBJ whole genome shotgun (WGS) entry which is preliminary data.</text>
</comment>
<organism evidence="1 2">
    <name type="scientific">Rubroshorea leprosula</name>
    <dbReference type="NCBI Taxonomy" id="152421"/>
    <lineage>
        <taxon>Eukaryota</taxon>
        <taxon>Viridiplantae</taxon>
        <taxon>Streptophyta</taxon>
        <taxon>Embryophyta</taxon>
        <taxon>Tracheophyta</taxon>
        <taxon>Spermatophyta</taxon>
        <taxon>Magnoliopsida</taxon>
        <taxon>eudicotyledons</taxon>
        <taxon>Gunneridae</taxon>
        <taxon>Pentapetalae</taxon>
        <taxon>rosids</taxon>
        <taxon>malvids</taxon>
        <taxon>Malvales</taxon>
        <taxon>Dipterocarpaceae</taxon>
        <taxon>Rubroshorea</taxon>
    </lineage>
</organism>
<sequence>MKTLEEWTKVRGTAVFPCLDVLHIQNCLELQTWRIDAFISYKLSMLSIQSCVNLQVIQVGLSNLKSLDINDCPKLMAYAQEGSPEWSTIRHIGGTRINGQVAQS</sequence>
<dbReference type="InterPro" id="IPR032675">
    <property type="entry name" value="LRR_dom_sf"/>
</dbReference>
<dbReference type="AlphaFoldDB" id="A0AAV5MCG7"/>
<reference evidence="1 2" key="1">
    <citation type="journal article" date="2021" name="Commun. Biol.">
        <title>The genome of Shorea leprosula (Dipterocarpaceae) highlights the ecological relevance of drought in aseasonal tropical rainforests.</title>
        <authorList>
            <person name="Ng K.K.S."/>
            <person name="Kobayashi M.J."/>
            <person name="Fawcett J.A."/>
            <person name="Hatakeyama M."/>
            <person name="Paape T."/>
            <person name="Ng C.H."/>
            <person name="Ang C.C."/>
            <person name="Tnah L.H."/>
            <person name="Lee C.T."/>
            <person name="Nishiyama T."/>
            <person name="Sese J."/>
            <person name="O'Brien M.J."/>
            <person name="Copetti D."/>
            <person name="Mohd Noor M.I."/>
            <person name="Ong R.C."/>
            <person name="Putra M."/>
            <person name="Sireger I.Z."/>
            <person name="Indrioko S."/>
            <person name="Kosugi Y."/>
            <person name="Izuno A."/>
            <person name="Isagi Y."/>
            <person name="Lee S.L."/>
            <person name="Shimizu K.K."/>
        </authorList>
    </citation>
    <scope>NUCLEOTIDE SEQUENCE [LARGE SCALE GENOMIC DNA]</scope>
    <source>
        <strain evidence="1">214</strain>
    </source>
</reference>
<evidence type="ECO:0000313" key="2">
    <source>
        <dbReference type="Proteomes" id="UP001054252"/>
    </source>
</evidence>
<dbReference type="EMBL" id="BPVZ01000229">
    <property type="protein sequence ID" value="GKV47480.1"/>
    <property type="molecule type" value="Genomic_DNA"/>
</dbReference>
<evidence type="ECO:0000313" key="1">
    <source>
        <dbReference type="EMBL" id="GKV47480.1"/>
    </source>
</evidence>
<gene>
    <name evidence="1" type="ORF">SLEP1_g54382</name>
</gene>